<dbReference type="EMBL" id="AZDJ01000001">
    <property type="protein sequence ID" value="KRK74183.1"/>
    <property type="molecule type" value="Genomic_DNA"/>
</dbReference>
<dbReference type="AlphaFoldDB" id="A0A0R1K4K0"/>
<evidence type="ECO:0000313" key="1">
    <source>
        <dbReference type="EMBL" id="KRK74183.1"/>
    </source>
</evidence>
<protein>
    <recommendedName>
        <fullName evidence="3">Gas vesicle protein</fullName>
    </recommendedName>
</protein>
<evidence type="ECO:0000313" key="2">
    <source>
        <dbReference type="Proteomes" id="UP000051804"/>
    </source>
</evidence>
<keyword evidence="2" id="KW-1185">Reference proteome</keyword>
<comment type="caution">
    <text evidence="1">The sequence shown here is derived from an EMBL/GenBank/DDBJ whole genome shotgun (WGS) entry which is preliminary data.</text>
</comment>
<sequence>MAKFSTGLLFGAVVGTVYGLLTAKRTGRQSQQALTDYVTGIADGTTAVTASVTHLKEAGQQLQHTLTTDLAPAMAGIEDAVNDFQFQTQPQLTQIGEHLDRIDAAVSDLSPDDPQV</sequence>
<accession>A0A0R1K4K0</accession>
<dbReference type="PATRIC" id="fig|1291734.4.peg.805"/>
<dbReference type="Proteomes" id="UP000051804">
    <property type="component" value="Unassembled WGS sequence"/>
</dbReference>
<gene>
    <name evidence="1" type="ORF">FD02_GL000778</name>
</gene>
<reference evidence="1 2" key="1">
    <citation type="journal article" date="2015" name="Genome Announc.">
        <title>Expanding the biotechnology potential of lactobacilli through comparative genomics of 213 strains and associated genera.</title>
        <authorList>
            <person name="Sun Z."/>
            <person name="Harris H.M."/>
            <person name="McCann A."/>
            <person name="Guo C."/>
            <person name="Argimon S."/>
            <person name="Zhang W."/>
            <person name="Yang X."/>
            <person name="Jeffery I.B."/>
            <person name="Cooney J.C."/>
            <person name="Kagawa T.F."/>
            <person name="Liu W."/>
            <person name="Song Y."/>
            <person name="Salvetti E."/>
            <person name="Wrobel A."/>
            <person name="Rasinkangas P."/>
            <person name="Parkhill J."/>
            <person name="Rea M.C."/>
            <person name="O'Sullivan O."/>
            <person name="Ritari J."/>
            <person name="Douillard F.P."/>
            <person name="Paul Ross R."/>
            <person name="Yang R."/>
            <person name="Briner A.E."/>
            <person name="Felis G.E."/>
            <person name="de Vos W.M."/>
            <person name="Barrangou R."/>
            <person name="Klaenhammer T.R."/>
            <person name="Caufield P.W."/>
            <person name="Cui Y."/>
            <person name="Zhang H."/>
            <person name="O'Toole P.W."/>
        </authorList>
    </citation>
    <scope>NUCLEOTIDE SEQUENCE [LARGE SCALE GENOMIC DNA]</scope>
    <source>
        <strain evidence="1 2">JCM 17158</strain>
    </source>
</reference>
<dbReference type="STRING" id="1291734.FD02_GL000778"/>
<organism evidence="1 2">
    <name type="scientific">Lacticaseibacillus nasuensis JCM 17158</name>
    <dbReference type="NCBI Taxonomy" id="1291734"/>
    <lineage>
        <taxon>Bacteria</taxon>
        <taxon>Bacillati</taxon>
        <taxon>Bacillota</taxon>
        <taxon>Bacilli</taxon>
        <taxon>Lactobacillales</taxon>
        <taxon>Lactobacillaceae</taxon>
        <taxon>Lacticaseibacillus</taxon>
    </lineage>
</organism>
<name>A0A0R1K4K0_9LACO</name>
<dbReference type="RefSeq" id="WP_054723094.1">
    <property type="nucleotide sequence ID" value="NZ_AZDJ01000001.1"/>
</dbReference>
<dbReference type="OrthoDB" id="2310395at2"/>
<evidence type="ECO:0008006" key="3">
    <source>
        <dbReference type="Google" id="ProtNLM"/>
    </source>
</evidence>
<proteinExistence type="predicted"/>